<dbReference type="Gene3D" id="3.40.50.150">
    <property type="entry name" value="Vaccinia Virus protein VP39"/>
    <property type="match status" value="1"/>
</dbReference>
<dbReference type="Proteomes" id="UP000196027">
    <property type="component" value="Chromosome"/>
</dbReference>
<dbReference type="RefSeq" id="WP_087464227.1">
    <property type="nucleotide sequence ID" value="NZ_CP021425.1"/>
</dbReference>
<reference evidence="2 3" key="1">
    <citation type="submission" date="2017-05" db="EMBL/GenBank/DDBJ databases">
        <title>Genomic insights into alkan degradation activity of Oleiphilus messinensis.</title>
        <authorList>
            <person name="Kozyavkin S.A."/>
            <person name="Slesarev A.I."/>
            <person name="Golyshin P.N."/>
            <person name="Korzhenkov A."/>
            <person name="Golyshina O.N."/>
            <person name="Toshchakov S.V."/>
        </authorList>
    </citation>
    <scope>NUCLEOTIDE SEQUENCE [LARGE SCALE GENOMIC DNA]</scope>
    <source>
        <strain evidence="2 3">ME102</strain>
    </source>
</reference>
<sequence>MEQDKQVELDRYDGRAKSQLKDYDVAKDQMQFGASAFAEYLRSPYLYYEQCIKKLVTGDKLVLELGAGTGQHSLVLAETGAQVIYTDISENSLKLLMKRLARLGLSNIRMQVADIESLPFQDQLFDVVVCAGSLSYGNPGLVDAEIKRVLKPSGVFVSIDSLNHNPIYKINRWLNYRMHKRTLNVIKRIPDLTRINALKNDFEAIDVKFFGAFTFLMPLIAKVIGEKQAKSISDYLDRVFRVKYSAFKYVLIAQNPK</sequence>
<dbReference type="InterPro" id="IPR029063">
    <property type="entry name" value="SAM-dependent_MTases_sf"/>
</dbReference>
<evidence type="ECO:0000313" key="3">
    <source>
        <dbReference type="Proteomes" id="UP000196027"/>
    </source>
</evidence>
<organism evidence="2 3">
    <name type="scientific">Oleiphilus messinensis</name>
    <dbReference type="NCBI Taxonomy" id="141451"/>
    <lineage>
        <taxon>Bacteria</taxon>
        <taxon>Pseudomonadati</taxon>
        <taxon>Pseudomonadota</taxon>
        <taxon>Gammaproteobacteria</taxon>
        <taxon>Oceanospirillales</taxon>
        <taxon>Oleiphilaceae</taxon>
        <taxon>Oleiphilus</taxon>
    </lineage>
</organism>
<accession>A0A1Y0IJK0</accession>
<protein>
    <submittedName>
        <fullName evidence="2">Methyltransferase</fullName>
    </submittedName>
</protein>
<dbReference type="GO" id="GO:0032259">
    <property type="term" value="P:methylation"/>
    <property type="evidence" value="ECO:0007669"/>
    <property type="project" value="UniProtKB-KW"/>
</dbReference>
<dbReference type="SUPFAM" id="SSF53335">
    <property type="entry name" value="S-adenosyl-L-methionine-dependent methyltransferases"/>
    <property type="match status" value="1"/>
</dbReference>
<feature type="domain" description="Methyltransferase" evidence="1">
    <location>
        <begin position="61"/>
        <end position="162"/>
    </location>
</feature>
<proteinExistence type="predicted"/>
<dbReference type="AlphaFoldDB" id="A0A1Y0IJK0"/>
<dbReference type="GO" id="GO:0008168">
    <property type="term" value="F:methyltransferase activity"/>
    <property type="evidence" value="ECO:0007669"/>
    <property type="project" value="UniProtKB-KW"/>
</dbReference>
<name>A0A1Y0IJK0_9GAMM</name>
<keyword evidence="3" id="KW-1185">Reference proteome</keyword>
<dbReference type="CDD" id="cd02440">
    <property type="entry name" value="AdoMet_MTases"/>
    <property type="match status" value="1"/>
</dbReference>
<dbReference type="InterPro" id="IPR025714">
    <property type="entry name" value="Methyltranfer_dom"/>
</dbReference>
<dbReference type="EMBL" id="CP021425">
    <property type="protein sequence ID" value="ARU59564.1"/>
    <property type="molecule type" value="Genomic_DNA"/>
</dbReference>
<dbReference type="Pfam" id="PF13847">
    <property type="entry name" value="Methyltransf_31"/>
    <property type="match status" value="1"/>
</dbReference>
<dbReference type="KEGG" id="ome:OLMES_5584"/>
<keyword evidence="2" id="KW-0808">Transferase</keyword>
<evidence type="ECO:0000259" key="1">
    <source>
        <dbReference type="Pfam" id="PF13847"/>
    </source>
</evidence>
<gene>
    <name evidence="2" type="ORF">OLMES_5584</name>
</gene>
<dbReference type="PANTHER" id="PTHR43591">
    <property type="entry name" value="METHYLTRANSFERASE"/>
    <property type="match status" value="1"/>
</dbReference>
<keyword evidence="2" id="KW-0489">Methyltransferase</keyword>
<evidence type="ECO:0000313" key="2">
    <source>
        <dbReference type="EMBL" id="ARU59564.1"/>
    </source>
</evidence>